<accession>A0A5E7UHF1</accession>
<organism evidence="2 3">
    <name type="scientific">Pseudomonas fluorescens</name>
    <dbReference type="NCBI Taxonomy" id="294"/>
    <lineage>
        <taxon>Bacteria</taxon>
        <taxon>Pseudomonadati</taxon>
        <taxon>Pseudomonadota</taxon>
        <taxon>Gammaproteobacteria</taxon>
        <taxon>Pseudomonadales</taxon>
        <taxon>Pseudomonadaceae</taxon>
        <taxon>Pseudomonas</taxon>
    </lineage>
</organism>
<protein>
    <submittedName>
        <fullName evidence="2">Uncharacterized protein</fullName>
    </submittedName>
</protein>
<dbReference type="EMBL" id="CABVJF010000013">
    <property type="protein sequence ID" value="VVQ10451.1"/>
    <property type="molecule type" value="Genomic_DNA"/>
</dbReference>
<evidence type="ECO:0000256" key="1">
    <source>
        <dbReference type="SAM" id="MobiDB-lite"/>
    </source>
</evidence>
<feature type="region of interest" description="Disordered" evidence="1">
    <location>
        <begin position="1"/>
        <end position="100"/>
    </location>
</feature>
<feature type="compositionally biased region" description="Polar residues" evidence="1">
    <location>
        <begin position="1"/>
        <end position="21"/>
    </location>
</feature>
<evidence type="ECO:0000313" key="3">
    <source>
        <dbReference type="Proteomes" id="UP000381378"/>
    </source>
</evidence>
<dbReference type="RefSeq" id="WP_150786890.1">
    <property type="nucleotide sequence ID" value="NZ_CABVJF010000013.1"/>
</dbReference>
<gene>
    <name evidence="2" type="ORF">PS928_03624</name>
</gene>
<dbReference type="Proteomes" id="UP000381378">
    <property type="component" value="Unassembled WGS sequence"/>
</dbReference>
<evidence type="ECO:0000313" key="2">
    <source>
        <dbReference type="EMBL" id="VVQ10451.1"/>
    </source>
</evidence>
<dbReference type="OrthoDB" id="6977967at2"/>
<name>A0A5E7UHF1_PSEFL</name>
<dbReference type="AlphaFoldDB" id="A0A5E7UHF1"/>
<feature type="compositionally biased region" description="Polar residues" evidence="1">
    <location>
        <begin position="36"/>
        <end position="53"/>
    </location>
</feature>
<proteinExistence type="predicted"/>
<sequence>MKPHPTSTENHPTNESGNLNNDGCILVSAGLDDAQDATTNWDQDSDSAGNIQTPEDAHGMPGYPRDSEEEKAHSTPSKRPSKDDAETGAARLEQGNDGVD</sequence>
<reference evidence="2 3" key="1">
    <citation type="submission" date="2019-09" db="EMBL/GenBank/DDBJ databases">
        <authorList>
            <person name="Chandra G."/>
            <person name="Truman W A."/>
        </authorList>
    </citation>
    <scope>NUCLEOTIDE SEQUENCE [LARGE SCALE GENOMIC DNA]</scope>
    <source>
        <strain evidence="2">PS928</strain>
    </source>
</reference>